<reference evidence="2" key="3">
    <citation type="submission" date="2011-03" db="EMBL/GenBank/DDBJ databases">
        <title>Annotation of Magnaporthe poae ATCC 64411.</title>
        <authorList>
            <person name="Ma L.-J."/>
            <person name="Dead R."/>
            <person name="Young S.K."/>
            <person name="Zeng Q."/>
            <person name="Gargeya S."/>
            <person name="Fitzgerald M."/>
            <person name="Haas B."/>
            <person name="Abouelleil A."/>
            <person name="Alvarado L."/>
            <person name="Arachchi H.M."/>
            <person name="Berlin A."/>
            <person name="Brown A."/>
            <person name="Chapman S.B."/>
            <person name="Chen Z."/>
            <person name="Dunbar C."/>
            <person name="Freedman E."/>
            <person name="Gearin G."/>
            <person name="Gellesch M."/>
            <person name="Goldberg J."/>
            <person name="Griggs A."/>
            <person name="Gujja S."/>
            <person name="Heiman D."/>
            <person name="Howarth C."/>
            <person name="Larson L."/>
            <person name="Lui A."/>
            <person name="MacDonald P.J.P."/>
            <person name="Mehta T."/>
            <person name="Montmayeur A."/>
            <person name="Murphy C."/>
            <person name="Neiman D."/>
            <person name="Pearson M."/>
            <person name="Priest M."/>
            <person name="Roberts A."/>
            <person name="Saif S."/>
            <person name="Shea T."/>
            <person name="Shenoy N."/>
            <person name="Sisk P."/>
            <person name="Stolte C."/>
            <person name="Sykes S."/>
            <person name="Yandava C."/>
            <person name="Wortman J."/>
            <person name="Nusbaum C."/>
            <person name="Birren B."/>
        </authorList>
    </citation>
    <scope>NUCLEOTIDE SEQUENCE</scope>
    <source>
        <strain evidence="2">ATCC 64411</strain>
    </source>
</reference>
<accession>A0A0C4EE84</accession>
<keyword evidence="4" id="KW-1185">Reference proteome</keyword>
<organism evidence="3 4">
    <name type="scientific">Magnaporthiopsis poae (strain ATCC 64411 / 73-15)</name>
    <name type="common">Kentucky bluegrass fungus</name>
    <name type="synonym">Magnaporthe poae</name>
    <dbReference type="NCBI Taxonomy" id="644358"/>
    <lineage>
        <taxon>Eukaryota</taxon>
        <taxon>Fungi</taxon>
        <taxon>Dikarya</taxon>
        <taxon>Ascomycota</taxon>
        <taxon>Pezizomycotina</taxon>
        <taxon>Sordariomycetes</taxon>
        <taxon>Sordariomycetidae</taxon>
        <taxon>Magnaporthales</taxon>
        <taxon>Magnaporthaceae</taxon>
        <taxon>Magnaporthiopsis</taxon>
    </lineage>
</organism>
<dbReference type="EMBL" id="GL876979">
    <property type="protein sequence ID" value="KLU92102.1"/>
    <property type="molecule type" value="Genomic_DNA"/>
</dbReference>
<dbReference type="VEuPathDB" id="FungiDB:MAPG_11049"/>
<protein>
    <submittedName>
        <fullName evidence="2 3">Uncharacterized protein</fullName>
    </submittedName>
</protein>
<dbReference type="AlphaFoldDB" id="A0A0C4EE84"/>
<reference evidence="4" key="1">
    <citation type="submission" date="2010-05" db="EMBL/GenBank/DDBJ databases">
        <title>The genome sequence of Magnaporthe poae strain ATCC 64411.</title>
        <authorList>
            <person name="Ma L.-J."/>
            <person name="Dead R."/>
            <person name="Young S."/>
            <person name="Zeng Q."/>
            <person name="Koehrsen M."/>
            <person name="Alvarado L."/>
            <person name="Berlin A."/>
            <person name="Chapman S.B."/>
            <person name="Chen Z."/>
            <person name="Freedman E."/>
            <person name="Gellesch M."/>
            <person name="Goldberg J."/>
            <person name="Griggs A."/>
            <person name="Gujja S."/>
            <person name="Heilman E.R."/>
            <person name="Heiman D."/>
            <person name="Hepburn T."/>
            <person name="Howarth C."/>
            <person name="Jen D."/>
            <person name="Larson L."/>
            <person name="Mehta T."/>
            <person name="Neiman D."/>
            <person name="Pearson M."/>
            <person name="Roberts A."/>
            <person name="Saif S."/>
            <person name="Shea T."/>
            <person name="Shenoy N."/>
            <person name="Sisk P."/>
            <person name="Stolte C."/>
            <person name="Sykes S."/>
            <person name="Walk T."/>
            <person name="White J."/>
            <person name="Yandava C."/>
            <person name="Haas B."/>
            <person name="Nusbaum C."/>
            <person name="Birren B."/>
        </authorList>
    </citation>
    <scope>NUCLEOTIDE SEQUENCE [LARGE SCALE GENOMIC DNA]</scope>
    <source>
        <strain evidence="4">ATCC 64411 / 73-15</strain>
    </source>
</reference>
<evidence type="ECO:0000313" key="3">
    <source>
        <dbReference type="EnsemblFungi" id="MAPG_11049T0"/>
    </source>
</evidence>
<proteinExistence type="predicted"/>
<evidence type="ECO:0000256" key="1">
    <source>
        <dbReference type="SAM" id="MobiDB-lite"/>
    </source>
</evidence>
<name>A0A0C4EE84_MAGP6</name>
<dbReference type="EMBL" id="ADBL01002718">
    <property type="status" value="NOT_ANNOTATED_CDS"/>
    <property type="molecule type" value="Genomic_DNA"/>
</dbReference>
<reference evidence="3" key="4">
    <citation type="journal article" date="2015" name="G3 (Bethesda)">
        <title>Genome sequences of three phytopathogenic species of the Magnaporthaceae family of fungi.</title>
        <authorList>
            <person name="Okagaki L.H."/>
            <person name="Nunes C.C."/>
            <person name="Sailsbery J."/>
            <person name="Clay B."/>
            <person name="Brown D."/>
            <person name="John T."/>
            <person name="Oh Y."/>
            <person name="Young N."/>
            <person name="Fitzgerald M."/>
            <person name="Haas B.J."/>
            <person name="Zeng Q."/>
            <person name="Young S."/>
            <person name="Adiconis X."/>
            <person name="Fan L."/>
            <person name="Levin J.Z."/>
            <person name="Mitchell T.K."/>
            <person name="Okubara P.A."/>
            <person name="Farman M.L."/>
            <person name="Kohn L.M."/>
            <person name="Birren B."/>
            <person name="Ma L.-J."/>
            <person name="Dean R.A."/>
        </authorList>
    </citation>
    <scope>NUCLEOTIDE SEQUENCE</scope>
    <source>
        <strain evidence="3">ATCC 64411 / 73-15</strain>
    </source>
</reference>
<reference evidence="2" key="2">
    <citation type="submission" date="2010-05" db="EMBL/GenBank/DDBJ databases">
        <title>The Genome Sequence of Magnaporthe poae strain ATCC 64411.</title>
        <authorList>
            <consortium name="The Broad Institute Genome Sequencing Platform"/>
            <consortium name="Broad Institute Genome Sequencing Center for Infectious Disease"/>
            <person name="Ma L.-J."/>
            <person name="Dead R."/>
            <person name="Young S."/>
            <person name="Zeng Q."/>
            <person name="Koehrsen M."/>
            <person name="Alvarado L."/>
            <person name="Berlin A."/>
            <person name="Chapman S.B."/>
            <person name="Chen Z."/>
            <person name="Freedman E."/>
            <person name="Gellesch M."/>
            <person name="Goldberg J."/>
            <person name="Griggs A."/>
            <person name="Gujja S."/>
            <person name="Heilman E.R."/>
            <person name="Heiman D."/>
            <person name="Hepburn T."/>
            <person name="Howarth C."/>
            <person name="Jen D."/>
            <person name="Larson L."/>
            <person name="Mehta T."/>
            <person name="Neiman D."/>
            <person name="Pearson M."/>
            <person name="Roberts A."/>
            <person name="Saif S."/>
            <person name="Shea T."/>
            <person name="Shenoy N."/>
            <person name="Sisk P."/>
            <person name="Stolte C."/>
            <person name="Sykes S."/>
            <person name="Walk T."/>
            <person name="White J."/>
            <person name="Yandava C."/>
            <person name="Haas B."/>
            <person name="Nusbaum C."/>
            <person name="Birren B."/>
        </authorList>
    </citation>
    <scope>NUCLEOTIDE SEQUENCE</scope>
    <source>
        <strain evidence="2">ATCC 64411</strain>
    </source>
</reference>
<feature type="region of interest" description="Disordered" evidence="1">
    <location>
        <begin position="1"/>
        <end position="66"/>
    </location>
</feature>
<sequence>MPTVQSNNNNKKKHGPGGGIAFPDSEGGEIEKDDPERAAVGVLADKEDHNKPGCFRSSGSSMSEWPARRRLRNQAALGRALFESGAGRIPSLRAPSPAGSCRTGWKRPSLVSGRAGGRTISLHSSC</sequence>
<dbReference type="Proteomes" id="UP000011715">
    <property type="component" value="Unassembled WGS sequence"/>
</dbReference>
<evidence type="ECO:0000313" key="2">
    <source>
        <dbReference type="EMBL" id="KLU92102.1"/>
    </source>
</evidence>
<reference evidence="3" key="5">
    <citation type="submission" date="2015-06" db="UniProtKB">
        <authorList>
            <consortium name="EnsemblFungi"/>
        </authorList>
    </citation>
    <scope>IDENTIFICATION</scope>
    <source>
        <strain evidence="3">ATCC 64411</strain>
    </source>
</reference>
<gene>
    <name evidence="2" type="ORF">MAPG_11049</name>
</gene>
<evidence type="ECO:0000313" key="4">
    <source>
        <dbReference type="Proteomes" id="UP000011715"/>
    </source>
</evidence>
<feature type="region of interest" description="Disordered" evidence="1">
    <location>
        <begin position="88"/>
        <end position="126"/>
    </location>
</feature>
<dbReference type="EnsemblFungi" id="MAPG_11049T0">
    <property type="protein sequence ID" value="MAPG_11049T0"/>
    <property type="gene ID" value="MAPG_11049"/>
</dbReference>